<evidence type="ECO:0000313" key="6">
    <source>
        <dbReference type="EMBL" id="KAK9414737.1"/>
    </source>
</evidence>
<evidence type="ECO:0000256" key="5">
    <source>
        <dbReference type="SAM" id="MobiDB-lite"/>
    </source>
</evidence>
<feature type="compositionally biased region" description="Acidic residues" evidence="5">
    <location>
        <begin position="532"/>
        <end position="541"/>
    </location>
</feature>
<dbReference type="EMBL" id="JARVKF010000423">
    <property type="protein sequence ID" value="KAK9414737.1"/>
    <property type="molecule type" value="Genomic_DNA"/>
</dbReference>
<keyword evidence="2 4" id="KW-0442">Lipid degradation</keyword>
<sequence>MAASYLSKLNPVPGFAEYTGPYKVGTVDVEIPVDELQSPAPAPKGTNIETVQFRIFYPAQPDARGKRITWLPAPQRNHLAAYVQFVGAGPLLAEAVSFLPRHLHYTTIPAIKNAPILEPSTPNKRWPTAIFSHGLGGNRNAYSQITGQLASHGVVVICPEHRDGSSVASFVRLPSEQHRYFMRDRRREIPYKRIPHDATDEVNKARCEQLSIRLWELGLIHDAILGIDQGAQTTNLNTSTPSLDQFTDRLNVHEPGSIIFGGHSFGATTTVQFLKSVYYGGRPELVAMEEPLYVPSRESSICKQITPKNVTILLDMWCFPLLGKKVKALFDLPLPVYADDPTAPGGNGLLAVQSDAFFKWKEHLHASARVVSPDPSAPVVEAKAFERPSGIKLPEPNYFNVLNSAHLNQSDFGVLFPWLTKKIFGSGEPERVLRLNMRAILQTLRINDIPIGRTWIGDLVDGTSENKLSADNQDLTLGNEGTGDGINDDKAILDRSGKSGVESWSWVDIVGLGDKFGDSGETKDDKTNVEAQEPDMADEIEPQVTEGEAVKTVMSNAA</sequence>
<dbReference type="EC" id="3.1.1.47" evidence="4"/>
<organism evidence="6 7">
    <name type="scientific">Seiridium unicorne</name>
    <dbReference type="NCBI Taxonomy" id="138068"/>
    <lineage>
        <taxon>Eukaryota</taxon>
        <taxon>Fungi</taxon>
        <taxon>Dikarya</taxon>
        <taxon>Ascomycota</taxon>
        <taxon>Pezizomycotina</taxon>
        <taxon>Sordariomycetes</taxon>
        <taxon>Xylariomycetidae</taxon>
        <taxon>Amphisphaeriales</taxon>
        <taxon>Sporocadaceae</taxon>
        <taxon>Seiridium</taxon>
    </lineage>
</organism>
<feature type="compositionally biased region" description="Basic and acidic residues" evidence="5">
    <location>
        <begin position="517"/>
        <end position="528"/>
    </location>
</feature>
<dbReference type="PANTHER" id="PTHR10272:SF7">
    <property type="entry name" value="PHOSPHOLIPASE-RELATED"/>
    <property type="match status" value="1"/>
</dbReference>
<comment type="catalytic activity">
    <reaction evidence="4">
        <text>a 1-O-alkyl-2-acetyl-sn-glycero-3-phosphocholine + H2O = a 1-O-alkyl-sn-glycero-3-phosphocholine + acetate + H(+)</text>
        <dbReference type="Rhea" id="RHEA:17777"/>
        <dbReference type="ChEBI" id="CHEBI:15377"/>
        <dbReference type="ChEBI" id="CHEBI:15378"/>
        <dbReference type="ChEBI" id="CHEBI:30089"/>
        <dbReference type="ChEBI" id="CHEBI:30909"/>
        <dbReference type="ChEBI" id="CHEBI:36707"/>
        <dbReference type="EC" id="3.1.1.47"/>
    </reaction>
</comment>
<evidence type="ECO:0000313" key="7">
    <source>
        <dbReference type="Proteomes" id="UP001408356"/>
    </source>
</evidence>
<keyword evidence="1 4" id="KW-0378">Hydrolase</keyword>
<dbReference type="Pfam" id="PF03403">
    <property type="entry name" value="PAF-AH_p_II"/>
    <property type="match status" value="1"/>
</dbReference>
<comment type="similarity">
    <text evidence="4">Belongs to the serine esterase family.</text>
</comment>
<name>A0ABR2UJD4_9PEZI</name>
<accession>A0ABR2UJD4</accession>
<evidence type="ECO:0000256" key="1">
    <source>
        <dbReference type="ARBA" id="ARBA00022801"/>
    </source>
</evidence>
<evidence type="ECO:0000256" key="3">
    <source>
        <dbReference type="ARBA" id="ARBA00023098"/>
    </source>
</evidence>
<proteinExistence type="inferred from homology"/>
<dbReference type="Gene3D" id="3.40.50.1820">
    <property type="entry name" value="alpha/beta hydrolase"/>
    <property type="match status" value="1"/>
</dbReference>
<dbReference type="InterPro" id="IPR029058">
    <property type="entry name" value="AB_hydrolase_fold"/>
</dbReference>
<comment type="caution">
    <text evidence="6">The sequence shown here is derived from an EMBL/GenBank/DDBJ whole genome shotgun (WGS) entry which is preliminary data.</text>
</comment>
<evidence type="ECO:0000256" key="2">
    <source>
        <dbReference type="ARBA" id="ARBA00022963"/>
    </source>
</evidence>
<dbReference type="SUPFAM" id="SSF53474">
    <property type="entry name" value="alpha/beta-Hydrolases"/>
    <property type="match status" value="1"/>
</dbReference>
<keyword evidence="7" id="KW-1185">Reference proteome</keyword>
<protein>
    <recommendedName>
        <fullName evidence="4">Putative phospholipase</fullName>
        <ecNumber evidence="4">3.1.1.47</ecNumber>
    </recommendedName>
</protein>
<dbReference type="PIRSF" id="PIRSF018169">
    <property type="entry name" value="PAF_acetylhydrolase"/>
    <property type="match status" value="1"/>
</dbReference>
<keyword evidence="3 4" id="KW-0443">Lipid metabolism</keyword>
<feature type="region of interest" description="Disordered" evidence="5">
    <location>
        <begin position="517"/>
        <end position="548"/>
    </location>
</feature>
<dbReference type="InterPro" id="IPR016715">
    <property type="entry name" value="PAF_acetylhydro_eukaryote"/>
</dbReference>
<reference evidence="6 7" key="1">
    <citation type="journal article" date="2024" name="J. Plant Pathol.">
        <title>Sequence and assembly of the genome of Seiridium unicorne, isolate CBS 538.82, causal agent of cypress canker disease.</title>
        <authorList>
            <person name="Scali E."/>
            <person name="Rocca G.D."/>
            <person name="Danti R."/>
            <person name="Garbelotto M."/>
            <person name="Barberini S."/>
            <person name="Baroncelli R."/>
            <person name="Emiliani G."/>
        </authorList>
    </citation>
    <scope>NUCLEOTIDE SEQUENCE [LARGE SCALE GENOMIC DNA]</scope>
    <source>
        <strain evidence="6 7">BM-138-508</strain>
    </source>
</reference>
<evidence type="ECO:0000256" key="4">
    <source>
        <dbReference type="PIRNR" id="PIRNR018169"/>
    </source>
</evidence>
<dbReference type="Proteomes" id="UP001408356">
    <property type="component" value="Unassembled WGS sequence"/>
</dbReference>
<gene>
    <name evidence="6" type="ORF">SUNI508_11020</name>
</gene>
<dbReference type="PANTHER" id="PTHR10272">
    <property type="entry name" value="PLATELET-ACTIVATING FACTOR ACETYLHYDROLASE"/>
    <property type="match status" value="1"/>
</dbReference>